<dbReference type="Proteomes" id="UP000026915">
    <property type="component" value="Chromosome 9"/>
</dbReference>
<dbReference type="PANTHER" id="PTHR31351:SF2">
    <property type="entry name" value="PHOSPHOINOSITIDE BINDING PROTEIN"/>
    <property type="match status" value="1"/>
</dbReference>
<dbReference type="InterPro" id="IPR008546">
    <property type="entry name" value="VAN3-bd-like_auxin_canal"/>
</dbReference>
<dbReference type="Pfam" id="PF08458">
    <property type="entry name" value="PH_2"/>
    <property type="match status" value="1"/>
</dbReference>
<feature type="domain" description="PH" evidence="2">
    <location>
        <begin position="361"/>
        <end position="469"/>
    </location>
</feature>
<dbReference type="PROSITE" id="PS50003">
    <property type="entry name" value="PH_DOMAIN"/>
    <property type="match status" value="1"/>
</dbReference>
<accession>A0A061GJN7</accession>
<dbReference type="STRING" id="3641.A0A061GJN7"/>
<dbReference type="EMBL" id="CM001887">
    <property type="protein sequence ID" value="EOY29726.1"/>
    <property type="molecule type" value="Genomic_DNA"/>
</dbReference>
<sequence>MASFGYTLYSKGCIGRARGPWPLASVTDNAGKRGKLRTKLNCVSWEPFRLSLSESGEADKFKMSSCSIKSSSQRLENIDENGPARWLPLSCPPPETPTESMEFLARSWSLSAMELSTALAKTHVASDGLDQKPSVSSVGNETHDASSTASREPLVQQLPSGGSPPISPRESEDFKELVLLRQALHPEFLSNQQLLKYGIYKSIVRGRTMGRWLKDQKERKKQEIRTHNAQLHAAVSVAGVAAAVAALAASSAMLPEMATTCQKTSSKVTTAIASAAALVASHCIEIAEDMGADHDQILTVVNSAINARTNGDIMTLTAGAATALRGAATLRARLQKTTTIALGEEKGERGIESNISYALNFVATGGELLKRTRKGALHWKQVSFYINSNWQVVAKLKSKHMAGTYTKKKKSVISGVHSDIPAWPRREREDNGEQRAYFGIKTADRIIEFECRSKGDKQMWTDGIQHMLNCCNNLAYF</sequence>
<dbReference type="InterPro" id="IPR040269">
    <property type="entry name" value="VAB"/>
</dbReference>
<proteinExistence type="predicted"/>
<dbReference type="eggNOG" id="ENOG502QS2A">
    <property type="taxonomic scope" value="Eukaryota"/>
</dbReference>
<feature type="compositionally biased region" description="Polar residues" evidence="1">
    <location>
        <begin position="133"/>
        <end position="150"/>
    </location>
</feature>
<dbReference type="PANTHER" id="PTHR31351">
    <property type="entry name" value="EXPRESSED PROTEIN"/>
    <property type="match status" value="1"/>
</dbReference>
<dbReference type="InterPro" id="IPR001849">
    <property type="entry name" value="PH_domain"/>
</dbReference>
<organism evidence="3 4">
    <name type="scientific">Theobroma cacao</name>
    <name type="common">Cacao</name>
    <name type="synonym">Cocoa</name>
    <dbReference type="NCBI Taxonomy" id="3641"/>
    <lineage>
        <taxon>Eukaryota</taxon>
        <taxon>Viridiplantae</taxon>
        <taxon>Streptophyta</taxon>
        <taxon>Embryophyta</taxon>
        <taxon>Tracheophyta</taxon>
        <taxon>Spermatophyta</taxon>
        <taxon>Magnoliopsida</taxon>
        <taxon>eudicotyledons</taxon>
        <taxon>Gunneridae</taxon>
        <taxon>Pentapetalae</taxon>
        <taxon>rosids</taxon>
        <taxon>malvids</taxon>
        <taxon>Malvales</taxon>
        <taxon>Malvaceae</taxon>
        <taxon>Byttnerioideae</taxon>
        <taxon>Theobroma</taxon>
    </lineage>
</organism>
<dbReference type="AlphaFoldDB" id="A0A061GJN7"/>
<dbReference type="InParanoid" id="A0A061GJN7"/>
<dbReference type="InterPro" id="IPR011993">
    <property type="entry name" value="PH-like_dom_sf"/>
</dbReference>
<gene>
    <name evidence="3" type="ORF">TCM_037177</name>
</gene>
<name>A0A061GJN7_THECC</name>
<reference evidence="3 4" key="1">
    <citation type="journal article" date="2013" name="Genome Biol.">
        <title>The genome sequence of the most widely cultivated cacao type and its use to identify candidate genes regulating pod color.</title>
        <authorList>
            <person name="Motamayor J.C."/>
            <person name="Mockaitis K."/>
            <person name="Schmutz J."/>
            <person name="Haiminen N."/>
            <person name="Iii D.L."/>
            <person name="Cornejo O."/>
            <person name="Findley S.D."/>
            <person name="Zheng P."/>
            <person name="Utro F."/>
            <person name="Royaert S."/>
            <person name="Saski C."/>
            <person name="Jenkins J."/>
            <person name="Podicheti R."/>
            <person name="Zhao M."/>
            <person name="Scheffler B.E."/>
            <person name="Stack J.C."/>
            <person name="Feltus F.A."/>
            <person name="Mustiga G.M."/>
            <person name="Amores F."/>
            <person name="Phillips W."/>
            <person name="Marelli J.P."/>
            <person name="May G.D."/>
            <person name="Shapiro H."/>
            <person name="Ma J."/>
            <person name="Bustamante C.D."/>
            <person name="Schnell R.J."/>
            <person name="Main D."/>
            <person name="Gilbert D."/>
            <person name="Parida L."/>
            <person name="Kuhn D.N."/>
        </authorList>
    </citation>
    <scope>NUCLEOTIDE SEQUENCE [LARGE SCALE GENOMIC DNA]</scope>
    <source>
        <strain evidence="4">cv. Matina 1-6</strain>
    </source>
</reference>
<feature type="region of interest" description="Disordered" evidence="1">
    <location>
        <begin position="124"/>
        <end position="170"/>
    </location>
</feature>
<protein>
    <recommendedName>
        <fullName evidence="2">PH domain-containing protein</fullName>
    </recommendedName>
</protein>
<keyword evidence="4" id="KW-1185">Reference proteome</keyword>
<evidence type="ECO:0000313" key="4">
    <source>
        <dbReference type="Proteomes" id="UP000026915"/>
    </source>
</evidence>
<dbReference type="OMA" id="FKMSSCS"/>
<evidence type="ECO:0000313" key="3">
    <source>
        <dbReference type="EMBL" id="EOY29726.1"/>
    </source>
</evidence>
<evidence type="ECO:0000256" key="1">
    <source>
        <dbReference type="SAM" id="MobiDB-lite"/>
    </source>
</evidence>
<dbReference type="SMART" id="SM00233">
    <property type="entry name" value="PH"/>
    <property type="match status" value="1"/>
</dbReference>
<dbReference type="FunCoup" id="A0A061GJN7">
    <property type="interactions" value="342"/>
</dbReference>
<evidence type="ECO:0000259" key="2">
    <source>
        <dbReference type="PROSITE" id="PS50003"/>
    </source>
</evidence>
<dbReference type="Gene3D" id="2.30.29.30">
    <property type="entry name" value="Pleckstrin-homology domain (PH domain)/Phosphotyrosine-binding domain (PTB)"/>
    <property type="match status" value="1"/>
</dbReference>
<dbReference type="Gramene" id="EOY29726">
    <property type="protein sequence ID" value="EOY29726"/>
    <property type="gene ID" value="TCM_037177"/>
</dbReference>
<dbReference type="SUPFAM" id="SSF50729">
    <property type="entry name" value="PH domain-like"/>
    <property type="match status" value="1"/>
</dbReference>
<dbReference type="HOGENOM" id="CLU_033023_0_0_1"/>
<dbReference type="InterPro" id="IPR013666">
    <property type="entry name" value="PH_pln"/>
</dbReference>
<dbReference type="Pfam" id="PF05703">
    <property type="entry name" value="Auxin_canalis"/>
    <property type="match status" value="1"/>
</dbReference>